<reference evidence="1" key="1">
    <citation type="journal article" date="2020" name="mSystems">
        <title>Genome- and Community-Level Interaction Insights into Carbon Utilization and Element Cycling Functions of Hydrothermarchaeota in Hydrothermal Sediment.</title>
        <authorList>
            <person name="Zhou Z."/>
            <person name="Liu Y."/>
            <person name="Xu W."/>
            <person name="Pan J."/>
            <person name="Luo Z.H."/>
            <person name="Li M."/>
        </authorList>
    </citation>
    <scope>NUCLEOTIDE SEQUENCE [LARGE SCALE GENOMIC DNA]</scope>
    <source>
        <strain evidence="1">HyVt-501</strain>
    </source>
</reference>
<name>A0A7C5QE79_AQUAO</name>
<comment type="caution">
    <text evidence="1">The sequence shown here is derived from an EMBL/GenBank/DDBJ whole genome shotgun (WGS) entry which is preliminary data.</text>
</comment>
<proteinExistence type="predicted"/>
<protein>
    <submittedName>
        <fullName evidence="1">Uncharacterized protein</fullName>
    </submittedName>
</protein>
<accession>A0A7C5QE79</accession>
<dbReference type="Proteomes" id="UP000885792">
    <property type="component" value="Unassembled WGS sequence"/>
</dbReference>
<sequence length="108" mass="12606">MKKLLTAVASFLLISSVGYPHMGESHGGEKGDSGAHMGMMKFMMHDPELRKIIREHRKKCMQELMEKLHSRPAFQERMIRMILKHPEAARKALENNPELRKRLEELLR</sequence>
<dbReference type="EMBL" id="DRNB01000125">
    <property type="protein sequence ID" value="HHJ63921.1"/>
    <property type="molecule type" value="Genomic_DNA"/>
</dbReference>
<gene>
    <name evidence="1" type="ORF">ENJ61_03350</name>
</gene>
<dbReference type="AlphaFoldDB" id="A0A7C5QE79"/>
<organism evidence="1">
    <name type="scientific">Aquifex aeolicus</name>
    <dbReference type="NCBI Taxonomy" id="63363"/>
    <lineage>
        <taxon>Bacteria</taxon>
        <taxon>Pseudomonadati</taxon>
        <taxon>Aquificota</taxon>
        <taxon>Aquificia</taxon>
        <taxon>Aquificales</taxon>
        <taxon>Aquificaceae</taxon>
        <taxon>Aquifex</taxon>
    </lineage>
</organism>
<evidence type="ECO:0000313" key="1">
    <source>
        <dbReference type="EMBL" id="HHJ63921.1"/>
    </source>
</evidence>